<evidence type="ECO:0000256" key="2">
    <source>
        <dbReference type="ARBA" id="ARBA00022475"/>
    </source>
</evidence>
<feature type="transmembrane region" description="Helical" evidence="6">
    <location>
        <begin position="64"/>
        <end position="82"/>
    </location>
</feature>
<accession>A0A0K6IJ74</accession>
<evidence type="ECO:0000256" key="4">
    <source>
        <dbReference type="ARBA" id="ARBA00022989"/>
    </source>
</evidence>
<dbReference type="PANTHER" id="PTHR42920:SF5">
    <property type="entry name" value="EAMA DOMAIN-CONTAINING PROTEIN"/>
    <property type="match status" value="1"/>
</dbReference>
<evidence type="ECO:0000313" key="8">
    <source>
        <dbReference type="EMBL" id="CUB03144.1"/>
    </source>
</evidence>
<dbReference type="InterPro" id="IPR051258">
    <property type="entry name" value="Diverse_Substrate_Transporter"/>
</dbReference>
<dbReference type="Pfam" id="PF00892">
    <property type="entry name" value="EamA"/>
    <property type="match status" value="2"/>
</dbReference>
<feature type="domain" description="EamA" evidence="7">
    <location>
        <begin position="144"/>
        <end position="276"/>
    </location>
</feature>
<keyword evidence="4 6" id="KW-1133">Transmembrane helix</keyword>
<reference evidence="9" key="1">
    <citation type="submission" date="2015-08" db="EMBL/GenBank/DDBJ databases">
        <authorList>
            <person name="Varghese N."/>
        </authorList>
    </citation>
    <scope>NUCLEOTIDE SEQUENCE [LARGE SCALE GENOMIC DNA]</scope>
    <source>
        <strain evidence="9">JCM 18476</strain>
    </source>
</reference>
<feature type="transmembrane region" description="Helical" evidence="6">
    <location>
        <begin position="35"/>
        <end position="52"/>
    </location>
</feature>
<dbReference type="GO" id="GO:0005886">
    <property type="term" value="C:plasma membrane"/>
    <property type="evidence" value="ECO:0007669"/>
    <property type="project" value="UniProtKB-SubCell"/>
</dbReference>
<name>A0A0K6IJ74_9GAMM</name>
<organism evidence="8 9">
    <name type="scientific">Marinomonas fungiae</name>
    <dbReference type="NCBI Taxonomy" id="1137284"/>
    <lineage>
        <taxon>Bacteria</taxon>
        <taxon>Pseudomonadati</taxon>
        <taxon>Pseudomonadota</taxon>
        <taxon>Gammaproteobacteria</taxon>
        <taxon>Oceanospirillales</taxon>
        <taxon>Oceanospirillaceae</taxon>
        <taxon>Marinomonas</taxon>
    </lineage>
</organism>
<evidence type="ECO:0000256" key="1">
    <source>
        <dbReference type="ARBA" id="ARBA00004651"/>
    </source>
</evidence>
<dbReference type="RefSeq" id="WP_055462099.1">
    <property type="nucleotide sequence ID" value="NZ_CYHG01000002.1"/>
</dbReference>
<evidence type="ECO:0000313" key="9">
    <source>
        <dbReference type="Proteomes" id="UP000182769"/>
    </source>
</evidence>
<dbReference type="STRING" id="1137284.GCA_001418205_00991"/>
<keyword evidence="9" id="KW-1185">Reference proteome</keyword>
<gene>
    <name evidence="8" type="ORF">Ga0061065_102486</name>
</gene>
<dbReference type="InterPro" id="IPR000620">
    <property type="entry name" value="EamA_dom"/>
</dbReference>
<dbReference type="PANTHER" id="PTHR42920">
    <property type="entry name" value="OS03G0707200 PROTEIN-RELATED"/>
    <property type="match status" value="1"/>
</dbReference>
<feature type="transmembrane region" description="Helical" evidence="6">
    <location>
        <begin position="205"/>
        <end position="223"/>
    </location>
</feature>
<feature type="transmembrane region" description="Helical" evidence="6">
    <location>
        <begin position="94"/>
        <end position="112"/>
    </location>
</feature>
<evidence type="ECO:0000256" key="6">
    <source>
        <dbReference type="SAM" id="Phobius"/>
    </source>
</evidence>
<dbReference type="SUPFAM" id="SSF103481">
    <property type="entry name" value="Multidrug resistance efflux transporter EmrE"/>
    <property type="match status" value="2"/>
</dbReference>
<feature type="transmembrane region" description="Helical" evidence="6">
    <location>
        <begin position="119"/>
        <end position="141"/>
    </location>
</feature>
<dbReference type="Gene3D" id="1.10.3730.20">
    <property type="match status" value="1"/>
</dbReference>
<evidence type="ECO:0000256" key="5">
    <source>
        <dbReference type="ARBA" id="ARBA00023136"/>
    </source>
</evidence>
<keyword evidence="2" id="KW-1003">Cell membrane</keyword>
<keyword evidence="3 6" id="KW-0812">Transmembrane</keyword>
<protein>
    <submittedName>
        <fullName evidence="8">EamA-like transporter family</fullName>
    </submittedName>
</protein>
<dbReference type="OrthoDB" id="9804865at2"/>
<comment type="subcellular location">
    <subcellularLocation>
        <location evidence="1">Cell membrane</location>
        <topology evidence="1">Multi-pass membrane protein</topology>
    </subcellularLocation>
</comment>
<dbReference type="Proteomes" id="UP000182769">
    <property type="component" value="Unassembled WGS sequence"/>
</dbReference>
<proteinExistence type="predicted"/>
<dbReference type="AlphaFoldDB" id="A0A0K6IJ74"/>
<keyword evidence="5 6" id="KW-0472">Membrane</keyword>
<evidence type="ECO:0000259" key="7">
    <source>
        <dbReference type="Pfam" id="PF00892"/>
    </source>
</evidence>
<evidence type="ECO:0000256" key="3">
    <source>
        <dbReference type="ARBA" id="ARBA00022692"/>
    </source>
</evidence>
<sequence length="296" mass="32178">MSISHLFLWLTASIWGFAFVAQSTAMEVIGPHTFNAVRFLLATLSLIPLLFIFKSKQAYQMKALVKGSLAAGTLLFCGFTFQQTGLLYTTAGNAGFITSMYIVLVPLVGLLFKHAVDRLTWMGVIVALAGFYILTIGPNLAINKGDALELAGTIFWTLHVLLIGYLSRSLPALPLSIMQFAVATLWASLTAFVLEIPTFESIELAWWPLVYAGVASSGIAFTLQTLAQRQVTPSTTALILSMEAVFAVIGGWLFMDEVLSDRALFGCALIFTGMIVSQWPRKAVPINAEVPKETSL</sequence>
<feature type="transmembrane region" description="Helical" evidence="6">
    <location>
        <begin position="147"/>
        <end position="166"/>
    </location>
</feature>
<feature type="transmembrane region" description="Helical" evidence="6">
    <location>
        <begin position="235"/>
        <end position="255"/>
    </location>
</feature>
<dbReference type="InterPro" id="IPR037185">
    <property type="entry name" value="EmrE-like"/>
</dbReference>
<feature type="domain" description="EamA" evidence="7">
    <location>
        <begin position="5"/>
        <end position="135"/>
    </location>
</feature>
<dbReference type="EMBL" id="CYHG01000002">
    <property type="protein sequence ID" value="CUB03144.1"/>
    <property type="molecule type" value="Genomic_DNA"/>
</dbReference>
<feature type="transmembrane region" description="Helical" evidence="6">
    <location>
        <begin position="173"/>
        <end position="193"/>
    </location>
</feature>